<dbReference type="Gene3D" id="3.40.50.1820">
    <property type="entry name" value="alpha/beta hydrolase"/>
    <property type="match status" value="1"/>
</dbReference>
<proteinExistence type="inferred from homology"/>
<dbReference type="InterPro" id="IPR013595">
    <property type="entry name" value="Pept_S33_TAP-like_C"/>
</dbReference>
<dbReference type="RefSeq" id="WP_203990710.1">
    <property type="nucleotide sequence ID" value="NZ_BOPG01000012.1"/>
</dbReference>
<dbReference type="InterPro" id="IPR051601">
    <property type="entry name" value="Serine_prot/Carboxylest_S33"/>
</dbReference>
<evidence type="ECO:0000256" key="1">
    <source>
        <dbReference type="ARBA" id="ARBA00010088"/>
    </source>
</evidence>
<dbReference type="InterPro" id="IPR029058">
    <property type="entry name" value="AB_hydrolase_fold"/>
</dbReference>
<sequence>MDPAPGRWWGGARPHLVQIRSMRMFVDPLQPRHRVIAAFALALVTAMIVTSPPTARTAAAGPTTRTSTTTLAWGDCGPGFAVGFDCATARVPRDYDHPRGPTIDLAVVRWRAKDRANRIGSLFVNPGGPGGSGLEFLRTAPPGALDAFGRFDVVSWDPRGVGASRPAVDCLTDDEQNADPAGGRFVRPGEADKAALLREAKEYVARCVARNAGIMPYLSTANTARDLDLLRAAVGDPKLNYIGLSYGTMIGATYASLFPGRTRAMLMDAPIDPDVWTNRPFEATREQTAGFEDSLRRFLTGCGSACGADPQNAFDDLVAAMNRTPLPAPGATHHEPVTGDEVLVVALELLYGKRNWPVLAAALRQAATGDASLFRDLADQLAGRNADGTWPPSGAFFATTAQDYRIDRDTDHYMDAGRHGHAMSPHFWWISGYYDLPYAAYPLPQRSTFRGPFRHDASAPPMLVIAGTHDPATPYVWGERYVAQLGNARLLTWRSDGHGSLTSFDPCVLQASLAYLTDLVLPAAGTVCAQQNAAAARGTAPPEWRLPRVH</sequence>
<comment type="caution">
    <text evidence="5">The sequence shown here is derived from an EMBL/GenBank/DDBJ whole genome shotgun (WGS) entry which is preliminary data.</text>
</comment>
<reference evidence="5" key="1">
    <citation type="submission" date="2021-01" db="EMBL/GenBank/DDBJ databases">
        <title>Whole genome shotgun sequence of Virgisporangium aurantiacum NBRC 16421.</title>
        <authorList>
            <person name="Komaki H."/>
            <person name="Tamura T."/>
        </authorList>
    </citation>
    <scope>NUCLEOTIDE SEQUENCE</scope>
    <source>
        <strain evidence="5">NBRC 16421</strain>
    </source>
</reference>
<dbReference type="Pfam" id="PF00561">
    <property type="entry name" value="Abhydrolase_1"/>
    <property type="match status" value="1"/>
</dbReference>
<dbReference type="GO" id="GO:0016787">
    <property type="term" value="F:hydrolase activity"/>
    <property type="evidence" value="ECO:0007669"/>
    <property type="project" value="UniProtKB-KW"/>
</dbReference>
<dbReference type="AlphaFoldDB" id="A0A8J3Z1N0"/>
<evidence type="ECO:0000313" key="6">
    <source>
        <dbReference type="Proteomes" id="UP000612585"/>
    </source>
</evidence>
<keyword evidence="6" id="KW-1185">Reference proteome</keyword>
<name>A0A8J3Z1N0_9ACTN</name>
<feature type="domain" description="AB hydrolase-1" evidence="3">
    <location>
        <begin position="122"/>
        <end position="294"/>
    </location>
</feature>
<evidence type="ECO:0000313" key="5">
    <source>
        <dbReference type="EMBL" id="GIJ54887.1"/>
    </source>
</evidence>
<dbReference type="PANTHER" id="PTHR43248:SF25">
    <property type="entry name" value="AB HYDROLASE-1 DOMAIN-CONTAINING PROTEIN-RELATED"/>
    <property type="match status" value="1"/>
</dbReference>
<evidence type="ECO:0000256" key="2">
    <source>
        <dbReference type="ARBA" id="ARBA00022801"/>
    </source>
</evidence>
<protein>
    <submittedName>
        <fullName evidence="5">Hydrolase</fullName>
    </submittedName>
</protein>
<dbReference type="Pfam" id="PF08386">
    <property type="entry name" value="Abhydrolase_4"/>
    <property type="match status" value="1"/>
</dbReference>
<organism evidence="5 6">
    <name type="scientific">Virgisporangium aurantiacum</name>
    <dbReference type="NCBI Taxonomy" id="175570"/>
    <lineage>
        <taxon>Bacteria</taxon>
        <taxon>Bacillati</taxon>
        <taxon>Actinomycetota</taxon>
        <taxon>Actinomycetes</taxon>
        <taxon>Micromonosporales</taxon>
        <taxon>Micromonosporaceae</taxon>
        <taxon>Virgisporangium</taxon>
    </lineage>
</organism>
<dbReference type="InterPro" id="IPR000073">
    <property type="entry name" value="AB_hydrolase_1"/>
</dbReference>
<keyword evidence="2 5" id="KW-0378">Hydrolase</keyword>
<evidence type="ECO:0000259" key="4">
    <source>
        <dbReference type="Pfam" id="PF08386"/>
    </source>
</evidence>
<feature type="domain" description="Peptidase S33 tripeptidyl aminopeptidase-like C-terminal" evidence="4">
    <location>
        <begin position="456"/>
        <end position="528"/>
    </location>
</feature>
<comment type="similarity">
    <text evidence="1">Belongs to the peptidase S33 family.</text>
</comment>
<dbReference type="Proteomes" id="UP000612585">
    <property type="component" value="Unassembled WGS sequence"/>
</dbReference>
<dbReference type="PANTHER" id="PTHR43248">
    <property type="entry name" value="2-SUCCINYL-6-HYDROXY-2,4-CYCLOHEXADIENE-1-CARBOXYLATE SYNTHASE"/>
    <property type="match status" value="1"/>
</dbReference>
<dbReference type="SUPFAM" id="SSF53474">
    <property type="entry name" value="alpha/beta-Hydrolases"/>
    <property type="match status" value="1"/>
</dbReference>
<dbReference type="EMBL" id="BOPG01000012">
    <property type="protein sequence ID" value="GIJ54887.1"/>
    <property type="molecule type" value="Genomic_DNA"/>
</dbReference>
<evidence type="ECO:0000259" key="3">
    <source>
        <dbReference type="Pfam" id="PF00561"/>
    </source>
</evidence>
<gene>
    <name evidence="5" type="ORF">Vau01_024030</name>
</gene>
<accession>A0A8J3Z1N0</accession>